<name>A0AAN6WM04_9PEZI</name>
<keyword evidence="2" id="KW-0732">Signal</keyword>
<organism evidence="3 4">
    <name type="scientific">Podospora australis</name>
    <dbReference type="NCBI Taxonomy" id="1536484"/>
    <lineage>
        <taxon>Eukaryota</taxon>
        <taxon>Fungi</taxon>
        <taxon>Dikarya</taxon>
        <taxon>Ascomycota</taxon>
        <taxon>Pezizomycotina</taxon>
        <taxon>Sordariomycetes</taxon>
        <taxon>Sordariomycetidae</taxon>
        <taxon>Sordariales</taxon>
        <taxon>Podosporaceae</taxon>
        <taxon>Podospora</taxon>
    </lineage>
</organism>
<sequence>MKLAATILGLARLVTLVAAQAPAACPTATKTIQNRGCRKECAFSDCAFFSTLRNPCNCPSAIPTATLIAPCEAECPYQGCDIEFRTTQLACPASTSSTRRWPPIRTTSSTRRTSSSSPTPSRTTFSTQTAVVTSVVTLPPPRSSTTTPCPTITRITSPDGCAAIRCPVPTCQVRATLGIPCNCTPRTVLWVQGCATACPDGCLTRTETVSAARC</sequence>
<feature type="chain" id="PRO_5042985372" description="Extracellular membrane protein CFEM domain-containing protein" evidence="2">
    <location>
        <begin position="20"/>
        <end position="214"/>
    </location>
</feature>
<evidence type="ECO:0000313" key="3">
    <source>
        <dbReference type="EMBL" id="KAK4183766.1"/>
    </source>
</evidence>
<dbReference type="AlphaFoldDB" id="A0AAN6WM04"/>
<comment type="caution">
    <text evidence="3">The sequence shown here is derived from an EMBL/GenBank/DDBJ whole genome shotgun (WGS) entry which is preliminary data.</text>
</comment>
<dbReference type="EMBL" id="MU864525">
    <property type="protein sequence ID" value="KAK4183766.1"/>
    <property type="molecule type" value="Genomic_DNA"/>
</dbReference>
<feature type="signal peptide" evidence="2">
    <location>
        <begin position="1"/>
        <end position="19"/>
    </location>
</feature>
<gene>
    <name evidence="3" type="ORF">QBC35DRAFT_393173</name>
</gene>
<accession>A0AAN6WM04</accession>
<dbReference type="Proteomes" id="UP001302126">
    <property type="component" value="Unassembled WGS sequence"/>
</dbReference>
<evidence type="ECO:0008006" key="5">
    <source>
        <dbReference type="Google" id="ProtNLM"/>
    </source>
</evidence>
<feature type="region of interest" description="Disordered" evidence="1">
    <location>
        <begin position="94"/>
        <end position="126"/>
    </location>
</feature>
<protein>
    <recommendedName>
        <fullName evidence="5">Extracellular membrane protein CFEM domain-containing protein</fullName>
    </recommendedName>
</protein>
<keyword evidence="4" id="KW-1185">Reference proteome</keyword>
<proteinExistence type="predicted"/>
<reference evidence="3" key="2">
    <citation type="submission" date="2023-05" db="EMBL/GenBank/DDBJ databases">
        <authorList>
            <consortium name="Lawrence Berkeley National Laboratory"/>
            <person name="Steindorff A."/>
            <person name="Hensen N."/>
            <person name="Bonometti L."/>
            <person name="Westerberg I."/>
            <person name="Brannstrom I.O."/>
            <person name="Guillou S."/>
            <person name="Cros-Aarteil S."/>
            <person name="Calhoun S."/>
            <person name="Haridas S."/>
            <person name="Kuo A."/>
            <person name="Mondo S."/>
            <person name="Pangilinan J."/>
            <person name="Riley R."/>
            <person name="Labutti K."/>
            <person name="Andreopoulos B."/>
            <person name="Lipzen A."/>
            <person name="Chen C."/>
            <person name="Yanf M."/>
            <person name="Daum C."/>
            <person name="Ng V."/>
            <person name="Clum A."/>
            <person name="Ohm R."/>
            <person name="Martin F."/>
            <person name="Silar P."/>
            <person name="Natvig D."/>
            <person name="Lalanne C."/>
            <person name="Gautier V."/>
            <person name="Ament-Velasquez S.L."/>
            <person name="Kruys A."/>
            <person name="Hutchinson M.I."/>
            <person name="Powell A.J."/>
            <person name="Barry K."/>
            <person name="Miller A.N."/>
            <person name="Grigoriev I.V."/>
            <person name="Debuchy R."/>
            <person name="Gladieux P."/>
            <person name="Thoren M.H."/>
            <person name="Johannesson H."/>
        </authorList>
    </citation>
    <scope>NUCLEOTIDE SEQUENCE</scope>
    <source>
        <strain evidence="3">PSN309</strain>
    </source>
</reference>
<reference evidence="3" key="1">
    <citation type="journal article" date="2023" name="Mol. Phylogenet. Evol.">
        <title>Genome-scale phylogeny and comparative genomics of the fungal order Sordariales.</title>
        <authorList>
            <person name="Hensen N."/>
            <person name="Bonometti L."/>
            <person name="Westerberg I."/>
            <person name="Brannstrom I.O."/>
            <person name="Guillou S."/>
            <person name="Cros-Aarteil S."/>
            <person name="Calhoun S."/>
            <person name="Haridas S."/>
            <person name="Kuo A."/>
            <person name="Mondo S."/>
            <person name="Pangilinan J."/>
            <person name="Riley R."/>
            <person name="LaButti K."/>
            <person name="Andreopoulos B."/>
            <person name="Lipzen A."/>
            <person name="Chen C."/>
            <person name="Yan M."/>
            <person name="Daum C."/>
            <person name="Ng V."/>
            <person name="Clum A."/>
            <person name="Steindorff A."/>
            <person name="Ohm R.A."/>
            <person name="Martin F."/>
            <person name="Silar P."/>
            <person name="Natvig D.O."/>
            <person name="Lalanne C."/>
            <person name="Gautier V."/>
            <person name="Ament-Velasquez S.L."/>
            <person name="Kruys A."/>
            <person name="Hutchinson M.I."/>
            <person name="Powell A.J."/>
            <person name="Barry K."/>
            <person name="Miller A.N."/>
            <person name="Grigoriev I.V."/>
            <person name="Debuchy R."/>
            <person name="Gladieux P."/>
            <person name="Hiltunen Thoren M."/>
            <person name="Johannesson H."/>
        </authorList>
    </citation>
    <scope>NUCLEOTIDE SEQUENCE</scope>
    <source>
        <strain evidence="3">PSN309</strain>
    </source>
</reference>
<evidence type="ECO:0000256" key="1">
    <source>
        <dbReference type="SAM" id="MobiDB-lite"/>
    </source>
</evidence>
<evidence type="ECO:0000256" key="2">
    <source>
        <dbReference type="SAM" id="SignalP"/>
    </source>
</evidence>
<evidence type="ECO:0000313" key="4">
    <source>
        <dbReference type="Proteomes" id="UP001302126"/>
    </source>
</evidence>